<evidence type="ECO:0000256" key="4">
    <source>
        <dbReference type="ARBA" id="ARBA00020268"/>
    </source>
</evidence>
<feature type="transmembrane region" description="Helical" evidence="13">
    <location>
        <begin position="374"/>
        <end position="394"/>
    </location>
</feature>
<feature type="transmembrane region" description="Helical" evidence="13">
    <location>
        <begin position="414"/>
        <end position="434"/>
    </location>
</feature>
<keyword evidence="9 13" id="KW-1133">Transmembrane helix</keyword>
<keyword evidence="10" id="KW-0406">Ion transport</keyword>
<feature type="transmembrane region" description="Helical" evidence="13">
    <location>
        <begin position="202"/>
        <end position="225"/>
    </location>
</feature>
<sequence length="459" mass="49885">MEGNQKTRIQKFMGGNKKGYQTAFHMAWPAVMESFFIALAGMVDSLMVSSMGPEAVAAVGLTTQPKFIGLCIFIATNVSVSALVARRRGEKDQYGANQVLLMAAAFTLAVGTLISMACVFFADPIIRLCGANEDTQAGAVRYFQIIMGGMMFNIISMAINAAQRGAGNTKIAMRTNVTSNVVNMIGNYLLIQGNLGFPRLGITGAALATVFGTVIACLMSILSVMKRDNFVSIPFIIKEKVRVTLEPAKNMFKVASSVFVEQIFMRIGFLTVSIMVAKLGTDAFAAHQVGMNVMSLSFSFGDGMQVAAVALCGRSLGEKRPDLAQMYGTICQRIGNMISIVLAVLYTTLGTWYFHLFFDEPHLVAMGVEITRVLTFIVLLQIAQVIYMGCLRGAGDVVFTTIASTISITFVRPILSYVFCYACGLGLVGIWLGILGDQTSRLLLTTWRFKSGRWMKIEI</sequence>
<evidence type="ECO:0000256" key="8">
    <source>
        <dbReference type="ARBA" id="ARBA00022692"/>
    </source>
</evidence>
<dbReference type="InterPro" id="IPR050222">
    <property type="entry name" value="MATE_MdtK"/>
</dbReference>
<dbReference type="Proteomes" id="UP000647491">
    <property type="component" value="Unassembled WGS sequence"/>
</dbReference>
<evidence type="ECO:0000313" key="14">
    <source>
        <dbReference type="EMBL" id="MBC8597937.1"/>
    </source>
</evidence>
<keyword evidence="6" id="KW-0050">Antiport</keyword>
<evidence type="ECO:0000256" key="10">
    <source>
        <dbReference type="ARBA" id="ARBA00023065"/>
    </source>
</evidence>
<feature type="transmembrane region" description="Helical" evidence="13">
    <location>
        <begin position="263"/>
        <end position="281"/>
    </location>
</feature>
<keyword evidence="15" id="KW-1185">Reference proteome</keyword>
<proteinExistence type="inferred from homology"/>
<comment type="function">
    <text evidence="1">Multidrug efflux pump.</text>
</comment>
<evidence type="ECO:0000256" key="2">
    <source>
        <dbReference type="ARBA" id="ARBA00004651"/>
    </source>
</evidence>
<feature type="transmembrane region" description="Helical" evidence="13">
    <location>
        <begin position="171"/>
        <end position="190"/>
    </location>
</feature>
<gene>
    <name evidence="14" type="ORF">H8708_01635</name>
</gene>
<dbReference type="Pfam" id="PF01554">
    <property type="entry name" value="MatE"/>
    <property type="match status" value="2"/>
</dbReference>
<feature type="transmembrane region" description="Helical" evidence="13">
    <location>
        <begin position="142"/>
        <end position="159"/>
    </location>
</feature>
<dbReference type="NCBIfam" id="TIGR00797">
    <property type="entry name" value="matE"/>
    <property type="match status" value="1"/>
</dbReference>
<evidence type="ECO:0000256" key="9">
    <source>
        <dbReference type="ARBA" id="ARBA00022989"/>
    </source>
</evidence>
<name>A0ABR7NP97_9FIRM</name>
<evidence type="ECO:0000256" key="7">
    <source>
        <dbReference type="ARBA" id="ARBA00022475"/>
    </source>
</evidence>
<accession>A0ABR7NP97</accession>
<dbReference type="RefSeq" id="WP_158359010.1">
    <property type="nucleotide sequence ID" value="NZ_JACRTJ010000005.1"/>
</dbReference>
<evidence type="ECO:0000256" key="11">
    <source>
        <dbReference type="ARBA" id="ARBA00023136"/>
    </source>
</evidence>
<dbReference type="CDD" id="cd13137">
    <property type="entry name" value="MATE_NorM_like"/>
    <property type="match status" value="1"/>
</dbReference>
<comment type="caution">
    <text evidence="14">The sequence shown here is derived from an EMBL/GenBank/DDBJ whole genome shotgun (WGS) entry which is preliminary data.</text>
</comment>
<evidence type="ECO:0000256" key="1">
    <source>
        <dbReference type="ARBA" id="ARBA00003408"/>
    </source>
</evidence>
<evidence type="ECO:0000256" key="6">
    <source>
        <dbReference type="ARBA" id="ARBA00022449"/>
    </source>
</evidence>
<keyword evidence="7" id="KW-1003">Cell membrane</keyword>
<comment type="similarity">
    <text evidence="3">Belongs to the multi antimicrobial extrusion (MATE) (TC 2.A.66.1) family.</text>
</comment>
<feature type="transmembrane region" description="Helical" evidence="13">
    <location>
        <begin position="67"/>
        <end position="87"/>
    </location>
</feature>
<dbReference type="InterPro" id="IPR002528">
    <property type="entry name" value="MATE_fam"/>
</dbReference>
<reference evidence="14 15" key="1">
    <citation type="submission" date="2020-08" db="EMBL/GenBank/DDBJ databases">
        <title>Genome public.</title>
        <authorList>
            <person name="Liu C."/>
            <person name="Sun Q."/>
        </authorList>
    </citation>
    <scope>NUCLEOTIDE SEQUENCE [LARGE SCALE GENOMIC DNA]</scope>
    <source>
        <strain evidence="14 15">BX10</strain>
    </source>
</reference>
<dbReference type="PIRSF" id="PIRSF006603">
    <property type="entry name" value="DinF"/>
    <property type="match status" value="1"/>
</dbReference>
<dbReference type="EMBL" id="JACRTJ010000005">
    <property type="protein sequence ID" value="MBC8597937.1"/>
    <property type="molecule type" value="Genomic_DNA"/>
</dbReference>
<keyword evidence="8 13" id="KW-0812">Transmembrane</keyword>
<keyword evidence="11 13" id="KW-0472">Membrane</keyword>
<dbReference type="PANTHER" id="PTHR43298:SF2">
    <property type="entry name" value="FMN_FAD EXPORTER YEEO-RELATED"/>
    <property type="match status" value="1"/>
</dbReference>
<dbReference type="InterPro" id="IPR048279">
    <property type="entry name" value="MdtK-like"/>
</dbReference>
<protein>
    <recommendedName>
        <fullName evidence="4">Probable multidrug resistance protein NorM</fullName>
    </recommendedName>
    <alternativeName>
        <fullName evidence="12">Multidrug-efflux transporter</fullName>
    </alternativeName>
</protein>
<organism evidence="14 15">
    <name type="scientific">Enterocloster hominis</name>
    <name type="common">ex Liu et al. 2021</name>
    <dbReference type="NCBI Taxonomy" id="2763663"/>
    <lineage>
        <taxon>Bacteria</taxon>
        <taxon>Bacillati</taxon>
        <taxon>Bacillota</taxon>
        <taxon>Clostridia</taxon>
        <taxon>Lachnospirales</taxon>
        <taxon>Lachnospiraceae</taxon>
        <taxon>Enterocloster</taxon>
    </lineage>
</organism>
<evidence type="ECO:0000256" key="13">
    <source>
        <dbReference type="SAM" id="Phobius"/>
    </source>
</evidence>
<keyword evidence="5" id="KW-0813">Transport</keyword>
<evidence type="ECO:0000256" key="3">
    <source>
        <dbReference type="ARBA" id="ARBA00010199"/>
    </source>
</evidence>
<feature type="transmembrane region" description="Helical" evidence="13">
    <location>
        <begin position="99"/>
        <end position="122"/>
    </location>
</feature>
<comment type="subcellular location">
    <subcellularLocation>
        <location evidence="2">Cell membrane</location>
        <topology evidence="2">Multi-pass membrane protein</topology>
    </subcellularLocation>
</comment>
<feature type="transmembrane region" description="Helical" evidence="13">
    <location>
        <begin position="293"/>
        <end position="313"/>
    </location>
</feature>
<feature type="transmembrane region" description="Helical" evidence="13">
    <location>
        <begin position="26"/>
        <end position="47"/>
    </location>
</feature>
<evidence type="ECO:0000256" key="5">
    <source>
        <dbReference type="ARBA" id="ARBA00022448"/>
    </source>
</evidence>
<dbReference type="PANTHER" id="PTHR43298">
    <property type="entry name" value="MULTIDRUG RESISTANCE PROTEIN NORM-RELATED"/>
    <property type="match status" value="1"/>
</dbReference>
<evidence type="ECO:0000256" key="12">
    <source>
        <dbReference type="ARBA" id="ARBA00031636"/>
    </source>
</evidence>
<evidence type="ECO:0000313" key="15">
    <source>
        <dbReference type="Proteomes" id="UP000647491"/>
    </source>
</evidence>
<feature type="transmembrane region" description="Helical" evidence="13">
    <location>
        <begin position="334"/>
        <end position="354"/>
    </location>
</feature>